<proteinExistence type="predicted"/>
<accession>A0A2M4B7L2</accession>
<dbReference type="EMBL" id="GGFK01015659">
    <property type="protein sequence ID" value="MBW48980.1"/>
    <property type="molecule type" value="Transcribed_RNA"/>
</dbReference>
<sequence>MDAHILLLLLADGAGGGTGRRLLGLPKLHQAGRCGALGGEGFGADGVRCVSRPYRHPGRYSEALPMLRSRGAERLAVQRLQ</sequence>
<reference evidence="1" key="1">
    <citation type="submission" date="2018-01" db="EMBL/GenBank/DDBJ databases">
        <title>An insight into the sialome of Amazonian anophelines.</title>
        <authorList>
            <person name="Ribeiro J.M."/>
            <person name="Scarpassa V."/>
            <person name="Calvo E."/>
        </authorList>
    </citation>
    <scope>NUCLEOTIDE SEQUENCE</scope>
    <source>
        <tissue evidence="1">Salivary glands</tissue>
    </source>
</reference>
<name>A0A2M4B7L2_9DIPT</name>
<dbReference type="AlphaFoldDB" id="A0A2M4B7L2"/>
<organism evidence="1">
    <name type="scientific">Anopheles triannulatus</name>
    <dbReference type="NCBI Taxonomy" id="58253"/>
    <lineage>
        <taxon>Eukaryota</taxon>
        <taxon>Metazoa</taxon>
        <taxon>Ecdysozoa</taxon>
        <taxon>Arthropoda</taxon>
        <taxon>Hexapoda</taxon>
        <taxon>Insecta</taxon>
        <taxon>Pterygota</taxon>
        <taxon>Neoptera</taxon>
        <taxon>Endopterygota</taxon>
        <taxon>Diptera</taxon>
        <taxon>Nematocera</taxon>
        <taxon>Culicoidea</taxon>
        <taxon>Culicidae</taxon>
        <taxon>Anophelinae</taxon>
        <taxon>Anopheles</taxon>
    </lineage>
</organism>
<protein>
    <submittedName>
        <fullName evidence="1">Putative secreted protein</fullName>
    </submittedName>
</protein>
<evidence type="ECO:0000313" key="1">
    <source>
        <dbReference type="EMBL" id="MBW48980.1"/>
    </source>
</evidence>